<dbReference type="GO" id="GO:0030983">
    <property type="term" value="F:mismatched DNA binding"/>
    <property type="evidence" value="ECO:0007669"/>
    <property type="project" value="InterPro"/>
</dbReference>
<feature type="domain" description="DNA mismatch repair proteins mutS family" evidence="7">
    <location>
        <begin position="669"/>
        <end position="685"/>
    </location>
</feature>
<dbReference type="FunFam" id="3.40.50.300:FF:000870">
    <property type="entry name" value="MutS protein homolog 4"/>
    <property type="match status" value="1"/>
</dbReference>
<dbReference type="PANTHER" id="PTHR11361:SF21">
    <property type="entry name" value="MUTS PROTEIN HOMOLOG 4"/>
    <property type="match status" value="1"/>
</dbReference>
<evidence type="ECO:0000256" key="2">
    <source>
        <dbReference type="ARBA" id="ARBA00022741"/>
    </source>
</evidence>
<dbReference type="InterPro" id="IPR036187">
    <property type="entry name" value="DNA_mismatch_repair_MutS_sf"/>
</dbReference>
<sequence length="855" mass="95171">MPQRPRIEQRSVKASSCISSIPRVLQTPVRGSVSTAQYKTPKTPGSTANSYSQYGRGDQDSTFQSCCIVAVLEGRGGARGEVGLAVIALDNPTLVLCQFSDSRTYTRTLTKLELFRPMEILIPLTGSFDPKAVSKLNQEIAECFPRAKITPLQRRYFSEVNGLQMVRNLCVPEYATVELQIKDKYYSLAAASALIKFVEHSQNTVYAPKSLKVEFQASSNTTMIDAETIKHVELLTPMINSKSNLTLFGILHRCSTPGGIRHLRANLFQPPALVDVINARLDAIEELIANPGMFHSLQSVVSRFCDMDQLLSLCVIVPKTETLATFEQRLNNVIGLKHALELVEPLHSVLEGAESKLLNDIYNSLEDLRFQYIMERVCEIIQDDAKVQRGSAAMKLQRCFAIRNGVNGLLDVARRTYCEIVDDIEGMVVQLAEEFEIPLRVGFNASKGYHVQLATGGKKVNPIQLKNLPKSFLRPQQTKNMISFTTEEIIQADQRSQESLREITFMSNTIIQELLGEVRDAIGSLYKLGEAVCSLDLLLALTEVSMKDDYSRPQFGNSTVIKQGRHPILDSMERKEVVANDTTATIESRFHVLTGANMSGKSTYLKQIILLQIMAQMGSFVPANFASFRIADTIMSRIGTGDSIESNASTFMLEMREMAYILTTVGSTSLIVMDELGRGTSTEEGTSLCWAISEELVKSTAFCFLATHFPLMTKLEAMYCTAVSHHFLTQDRKNNSGDTIGLIYSYKLAKGTSQVHNYGINLVKATRTFSDDVILRAEEIAQELSMSKRVLPEPGPDEVRRMNSVKLVLRLMLIAKNDSLDLDSKIAHAKSLQQQFEESESEGEDCESNHISNEF</sequence>
<feature type="compositionally biased region" description="Polar residues" evidence="6">
    <location>
        <begin position="33"/>
        <end position="53"/>
    </location>
</feature>
<dbReference type="Pfam" id="PF05188">
    <property type="entry name" value="MutS_II"/>
    <property type="match status" value="1"/>
</dbReference>
<dbReference type="InterPro" id="IPR007696">
    <property type="entry name" value="DNA_mismatch_repair_MutS_core"/>
</dbReference>
<gene>
    <name evidence="8" type="ORF">TCAL_02035</name>
</gene>
<evidence type="ECO:0000259" key="7">
    <source>
        <dbReference type="PROSITE" id="PS00486"/>
    </source>
</evidence>
<evidence type="ECO:0000256" key="1">
    <source>
        <dbReference type="ARBA" id="ARBA00006271"/>
    </source>
</evidence>
<keyword evidence="3" id="KW-0067">ATP-binding</keyword>
<dbReference type="Pfam" id="PF05192">
    <property type="entry name" value="MutS_III"/>
    <property type="match status" value="1"/>
</dbReference>
<dbReference type="SMART" id="SM00534">
    <property type="entry name" value="MUTSac"/>
    <property type="match status" value="1"/>
</dbReference>
<dbReference type="OMA" id="KMTMLYK"/>
<accession>A0A553NBT6</accession>
<keyword evidence="2" id="KW-0547">Nucleotide-binding</keyword>
<dbReference type="PANTHER" id="PTHR11361">
    <property type="entry name" value="DNA MISMATCH REPAIR PROTEIN MUTS FAMILY MEMBER"/>
    <property type="match status" value="1"/>
</dbReference>
<keyword evidence="4" id="KW-0238">DNA-binding</keyword>
<dbReference type="EMBL" id="VCGU01000458">
    <property type="protein sequence ID" value="TRY62913.1"/>
    <property type="molecule type" value="Genomic_DNA"/>
</dbReference>
<dbReference type="InterPro" id="IPR036678">
    <property type="entry name" value="MutS_con_dom_sf"/>
</dbReference>
<dbReference type="SMART" id="SM00533">
    <property type="entry name" value="MUTSd"/>
    <property type="match status" value="1"/>
</dbReference>
<evidence type="ECO:0000256" key="5">
    <source>
        <dbReference type="ARBA" id="ARBA00023254"/>
    </source>
</evidence>
<comment type="similarity">
    <text evidence="1">Belongs to the DNA mismatch repair MutS family.</text>
</comment>
<dbReference type="InterPro" id="IPR027417">
    <property type="entry name" value="P-loop_NTPase"/>
</dbReference>
<dbReference type="Gene3D" id="3.30.420.110">
    <property type="entry name" value="MutS, connector domain"/>
    <property type="match status" value="1"/>
</dbReference>
<dbReference type="STRING" id="6832.A0A553NBT6"/>
<dbReference type="FunFam" id="1.10.1420.10:FF:000013">
    <property type="entry name" value="mutS protein homolog 4"/>
    <property type="match status" value="1"/>
</dbReference>
<dbReference type="GO" id="GO:0140664">
    <property type="term" value="F:ATP-dependent DNA damage sensor activity"/>
    <property type="evidence" value="ECO:0007669"/>
    <property type="project" value="InterPro"/>
</dbReference>
<dbReference type="Gene3D" id="1.10.1420.10">
    <property type="match status" value="2"/>
</dbReference>
<dbReference type="FunFam" id="3.30.420.110:FF:000003">
    <property type="entry name" value="mutS protein homolog 4"/>
    <property type="match status" value="1"/>
</dbReference>
<evidence type="ECO:0000313" key="8">
    <source>
        <dbReference type="EMBL" id="TRY62913.1"/>
    </source>
</evidence>
<name>A0A553NBT6_TIGCA</name>
<dbReference type="Pfam" id="PF05190">
    <property type="entry name" value="MutS_IV"/>
    <property type="match status" value="1"/>
</dbReference>
<keyword evidence="9" id="KW-1185">Reference proteome</keyword>
<dbReference type="SUPFAM" id="SSF48334">
    <property type="entry name" value="DNA repair protein MutS, domain III"/>
    <property type="match status" value="1"/>
</dbReference>
<evidence type="ECO:0000313" key="9">
    <source>
        <dbReference type="Proteomes" id="UP000318571"/>
    </source>
</evidence>
<dbReference type="InterPro" id="IPR007860">
    <property type="entry name" value="DNA_mmatch_repair_MutS_con_dom"/>
</dbReference>
<evidence type="ECO:0000256" key="3">
    <source>
        <dbReference type="ARBA" id="ARBA00022840"/>
    </source>
</evidence>
<evidence type="ECO:0000256" key="4">
    <source>
        <dbReference type="ARBA" id="ARBA00023125"/>
    </source>
</evidence>
<comment type="caution">
    <text evidence="8">The sequence shown here is derived from an EMBL/GenBank/DDBJ whole genome shotgun (WGS) entry which is preliminary data.</text>
</comment>
<dbReference type="Pfam" id="PF00488">
    <property type="entry name" value="MutS_V"/>
    <property type="match status" value="1"/>
</dbReference>
<feature type="region of interest" description="Disordered" evidence="6">
    <location>
        <begin position="833"/>
        <end position="855"/>
    </location>
</feature>
<dbReference type="InterPro" id="IPR011184">
    <property type="entry name" value="DNA_mismatch_repair_Msh2"/>
</dbReference>
<evidence type="ECO:0000256" key="6">
    <source>
        <dbReference type="SAM" id="MobiDB-lite"/>
    </source>
</evidence>
<dbReference type="Gene3D" id="3.40.50.300">
    <property type="entry name" value="P-loop containing nucleotide triphosphate hydrolases"/>
    <property type="match status" value="1"/>
</dbReference>
<dbReference type="GO" id="GO:0005634">
    <property type="term" value="C:nucleus"/>
    <property type="evidence" value="ECO:0007669"/>
    <property type="project" value="TreeGrafter"/>
</dbReference>
<dbReference type="InterPro" id="IPR007861">
    <property type="entry name" value="DNA_mismatch_repair_MutS_clamp"/>
</dbReference>
<dbReference type="InterPro" id="IPR000432">
    <property type="entry name" value="DNA_mismatch_repair_MutS_C"/>
</dbReference>
<dbReference type="PROSITE" id="PS00486">
    <property type="entry name" value="DNA_MISMATCH_REPAIR_2"/>
    <property type="match status" value="1"/>
</dbReference>
<dbReference type="GO" id="GO:0006298">
    <property type="term" value="P:mismatch repair"/>
    <property type="evidence" value="ECO:0007669"/>
    <property type="project" value="InterPro"/>
</dbReference>
<dbReference type="GO" id="GO:0007131">
    <property type="term" value="P:reciprocal meiotic recombination"/>
    <property type="evidence" value="ECO:0007669"/>
    <property type="project" value="TreeGrafter"/>
</dbReference>
<keyword evidence="5" id="KW-0469">Meiosis</keyword>
<dbReference type="InterPro" id="IPR045076">
    <property type="entry name" value="MutS"/>
</dbReference>
<organism evidence="8 9">
    <name type="scientific">Tigriopus californicus</name>
    <name type="common">Marine copepod</name>
    <dbReference type="NCBI Taxonomy" id="6832"/>
    <lineage>
        <taxon>Eukaryota</taxon>
        <taxon>Metazoa</taxon>
        <taxon>Ecdysozoa</taxon>
        <taxon>Arthropoda</taxon>
        <taxon>Crustacea</taxon>
        <taxon>Multicrustacea</taxon>
        <taxon>Hexanauplia</taxon>
        <taxon>Copepoda</taxon>
        <taxon>Harpacticoida</taxon>
        <taxon>Harpacticidae</taxon>
        <taxon>Tigriopus</taxon>
    </lineage>
</organism>
<dbReference type="Proteomes" id="UP000318571">
    <property type="component" value="Chromosome 10"/>
</dbReference>
<reference evidence="8 9" key="1">
    <citation type="journal article" date="2018" name="Nat. Ecol. Evol.">
        <title>Genomic signatures of mitonuclear coevolution across populations of Tigriopus californicus.</title>
        <authorList>
            <person name="Barreto F.S."/>
            <person name="Watson E.T."/>
            <person name="Lima T.G."/>
            <person name="Willett C.S."/>
            <person name="Edmands S."/>
            <person name="Li W."/>
            <person name="Burton R.S."/>
        </authorList>
    </citation>
    <scope>NUCLEOTIDE SEQUENCE [LARGE SCALE GENOMIC DNA]</scope>
    <source>
        <strain evidence="8 9">San Diego</strain>
    </source>
</reference>
<dbReference type="AlphaFoldDB" id="A0A553NBT6"/>
<protein>
    <recommendedName>
        <fullName evidence="7">DNA mismatch repair proteins mutS family domain-containing protein</fullName>
    </recommendedName>
</protein>
<feature type="compositionally biased region" description="Acidic residues" evidence="6">
    <location>
        <begin position="837"/>
        <end position="846"/>
    </location>
</feature>
<dbReference type="SUPFAM" id="SSF52540">
    <property type="entry name" value="P-loop containing nucleoside triphosphate hydrolases"/>
    <property type="match status" value="1"/>
</dbReference>
<dbReference type="PIRSF" id="PIRSF005813">
    <property type="entry name" value="MSH2"/>
    <property type="match status" value="1"/>
</dbReference>
<feature type="region of interest" description="Disordered" evidence="6">
    <location>
        <begin position="33"/>
        <end position="54"/>
    </location>
</feature>
<proteinExistence type="inferred from homology"/>
<dbReference type="GO" id="GO:0005524">
    <property type="term" value="F:ATP binding"/>
    <property type="evidence" value="ECO:0007669"/>
    <property type="project" value="UniProtKB-KW"/>
</dbReference>